<organism evidence="3 4">
    <name type="scientific">Mameliella alba</name>
    <dbReference type="NCBI Taxonomy" id="561184"/>
    <lineage>
        <taxon>Bacteria</taxon>
        <taxon>Pseudomonadati</taxon>
        <taxon>Pseudomonadota</taxon>
        <taxon>Alphaproteobacteria</taxon>
        <taxon>Rhodobacterales</taxon>
        <taxon>Roseobacteraceae</taxon>
        <taxon>Mameliella</taxon>
    </lineage>
</organism>
<evidence type="ECO:0000259" key="2">
    <source>
        <dbReference type="Pfam" id="PF13439"/>
    </source>
</evidence>
<dbReference type="GO" id="GO:0009103">
    <property type="term" value="P:lipopolysaccharide biosynthetic process"/>
    <property type="evidence" value="ECO:0007669"/>
    <property type="project" value="TreeGrafter"/>
</dbReference>
<dbReference type="Proteomes" id="UP000030960">
    <property type="component" value="Unassembled WGS sequence"/>
</dbReference>
<name>A0A0B3RZU0_9RHOB</name>
<dbReference type="Gene3D" id="3.40.50.2000">
    <property type="entry name" value="Glycogen Phosphorylase B"/>
    <property type="match status" value="2"/>
</dbReference>
<dbReference type="PANTHER" id="PTHR46401">
    <property type="entry name" value="GLYCOSYLTRANSFERASE WBBK-RELATED"/>
    <property type="match status" value="1"/>
</dbReference>
<dbReference type="Pfam" id="PF13439">
    <property type="entry name" value="Glyco_transf_4"/>
    <property type="match status" value="1"/>
</dbReference>
<protein>
    <submittedName>
        <fullName evidence="3">Sugar transferase, PEP-CTERM/EpsH1 system associated</fullName>
    </submittedName>
</protein>
<dbReference type="EMBL" id="JSUQ01000042">
    <property type="protein sequence ID" value="KHQ49781.1"/>
    <property type="molecule type" value="Genomic_DNA"/>
</dbReference>
<dbReference type="InterPro" id="IPR028098">
    <property type="entry name" value="Glyco_trans_4-like_N"/>
</dbReference>
<comment type="caution">
    <text evidence="3">The sequence shown here is derived from an EMBL/GenBank/DDBJ whole genome shotgun (WGS) entry which is preliminary data.</text>
</comment>
<accession>A0A0B3RZU0</accession>
<gene>
    <name evidence="3" type="ORF">OA50_05677</name>
</gene>
<proteinExistence type="predicted"/>
<evidence type="ECO:0000313" key="3">
    <source>
        <dbReference type="EMBL" id="KHQ49781.1"/>
    </source>
</evidence>
<dbReference type="GO" id="GO:0016757">
    <property type="term" value="F:glycosyltransferase activity"/>
    <property type="evidence" value="ECO:0007669"/>
    <property type="project" value="UniProtKB-ARBA"/>
</dbReference>
<dbReference type="AlphaFoldDB" id="A0A0B3RZU0"/>
<sequence>MKIVTLSTYPVSSPFHGGQRRLEAVTRVLRGAGHEVRAMPFFFGPHYPQHDAEEALTALPVELHADLARTGLREDLHMHSLLRPGLPAFEAARHRLAEIRPDVLHFEQPWLMPLLDALTEGLPRRPAVVYGSQNIESVLAPERYRAETEALERQAVERADLVLAVSAADAAVLAGWRAPGRETPVIVAPNGCWPPALDSSVPRPFAEDYLMLAGSGHAPNAEGYWDVIGRIPGCIPPDARLAVVGGVGDLLQADARHRHFRRLNDHLVRITGRVEEDELQALLAHAKGICLPINSGGGTNLKTAEALLTLKPVIAMRTAFRGFEEAMSLGGVHVAATETEFRAHVRALFAGTLTGSRAPGDVARYTWEAVLDALPPAYARLGAA</sequence>
<reference evidence="3 4" key="1">
    <citation type="submission" date="2014-10" db="EMBL/GenBank/DDBJ databases">
        <title>Genome sequence of Ponticoccus sp. strain UMTAT08 isolated from clonal culture of toxic dinoflagellate Alexandrium tamiyavanichii.</title>
        <authorList>
            <person name="Gan H.Y."/>
            <person name="Muhd D.-D."/>
            <person name="Mohd Noor M.E."/>
            <person name="Yeong Y.S."/>
            <person name="Usup G."/>
        </authorList>
    </citation>
    <scope>NUCLEOTIDE SEQUENCE [LARGE SCALE GENOMIC DNA]</scope>
    <source>
        <strain evidence="3 4">UMTAT08</strain>
    </source>
</reference>
<dbReference type="Pfam" id="PF13692">
    <property type="entry name" value="Glyco_trans_1_4"/>
    <property type="match status" value="1"/>
</dbReference>
<keyword evidence="4" id="KW-1185">Reference proteome</keyword>
<dbReference type="SUPFAM" id="SSF53756">
    <property type="entry name" value="UDP-Glycosyltransferase/glycogen phosphorylase"/>
    <property type="match status" value="1"/>
</dbReference>
<evidence type="ECO:0000313" key="4">
    <source>
        <dbReference type="Proteomes" id="UP000030960"/>
    </source>
</evidence>
<dbReference type="RefSeq" id="WP_190285515.1">
    <property type="nucleotide sequence ID" value="NZ_JSUQ01000042.1"/>
</dbReference>
<evidence type="ECO:0000256" key="1">
    <source>
        <dbReference type="ARBA" id="ARBA00022679"/>
    </source>
</evidence>
<keyword evidence="1 3" id="KW-0808">Transferase</keyword>
<dbReference type="PANTHER" id="PTHR46401:SF2">
    <property type="entry name" value="GLYCOSYLTRANSFERASE WBBK-RELATED"/>
    <property type="match status" value="1"/>
</dbReference>
<feature type="domain" description="Glycosyltransferase subfamily 4-like N-terminal" evidence="2">
    <location>
        <begin position="17"/>
        <end position="191"/>
    </location>
</feature>